<name>A0ABR2NL97_9ROSI</name>
<evidence type="ECO:0000313" key="2">
    <source>
        <dbReference type="Proteomes" id="UP001396334"/>
    </source>
</evidence>
<evidence type="ECO:0000313" key="1">
    <source>
        <dbReference type="EMBL" id="KAK8976942.1"/>
    </source>
</evidence>
<dbReference type="Proteomes" id="UP001396334">
    <property type="component" value="Unassembled WGS sequence"/>
</dbReference>
<dbReference type="PANTHER" id="PTHR47701:SF2">
    <property type="entry name" value="PROTEIN MODIFIER OF SNC1 11"/>
    <property type="match status" value="1"/>
</dbReference>
<reference evidence="1 2" key="1">
    <citation type="journal article" date="2024" name="G3 (Bethesda)">
        <title>Genome assembly of Hibiscus sabdariffa L. provides insights into metabolisms of medicinal natural products.</title>
        <authorList>
            <person name="Kim T."/>
        </authorList>
    </citation>
    <scope>NUCLEOTIDE SEQUENCE [LARGE SCALE GENOMIC DNA]</scope>
    <source>
        <strain evidence="1">TK-2024</strain>
        <tissue evidence="1">Old leaves</tissue>
    </source>
</reference>
<gene>
    <name evidence="1" type="ORF">V6N11_019616</name>
</gene>
<dbReference type="PANTHER" id="PTHR47701">
    <property type="entry name" value="PROTEIN MODIFIER OF SNC1 11"/>
    <property type="match status" value="1"/>
</dbReference>
<comment type="caution">
    <text evidence="1">The sequence shown here is derived from an EMBL/GenBank/DDBJ whole genome shotgun (WGS) entry which is preliminary data.</text>
</comment>
<protein>
    <submittedName>
        <fullName evidence="1">Uncharacterized protein</fullName>
    </submittedName>
</protein>
<dbReference type="InterPro" id="IPR044209">
    <property type="entry name" value="MOS11"/>
</dbReference>
<keyword evidence="2" id="KW-1185">Reference proteome</keyword>
<organism evidence="1 2">
    <name type="scientific">Hibiscus sabdariffa</name>
    <name type="common">roselle</name>
    <dbReference type="NCBI Taxonomy" id="183260"/>
    <lineage>
        <taxon>Eukaryota</taxon>
        <taxon>Viridiplantae</taxon>
        <taxon>Streptophyta</taxon>
        <taxon>Embryophyta</taxon>
        <taxon>Tracheophyta</taxon>
        <taxon>Spermatophyta</taxon>
        <taxon>Magnoliopsida</taxon>
        <taxon>eudicotyledons</taxon>
        <taxon>Gunneridae</taxon>
        <taxon>Pentapetalae</taxon>
        <taxon>rosids</taxon>
        <taxon>malvids</taxon>
        <taxon>Malvales</taxon>
        <taxon>Malvaceae</taxon>
        <taxon>Malvoideae</taxon>
        <taxon>Hibiscus</taxon>
    </lineage>
</organism>
<accession>A0ABR2NL97</accession>
<sequence length="167" mass="18310">MPTRTLHATLPTTHRASITDKIDVSTAVDSSQVASPVKTVDATSPTVVVSTPRYFTHPDVIVFVKESEGSKTIGTVLGLVAVESSDPVNFILKKIQRVVRFSVPIQLSEQEKRNSRVERFYKKEVEEVMVETDELNKQINALIALRIKVDNPAVVGGGIDVVNLADK</sequence>
<dbReference type="EMBL" id="JBBPBN010000125">
    <property type="protein sequence ID" value="KAK8976942.1"/>
    <property type="molecule type" value="Genomic_DNA"/>
</dbReference>
<proteinExistence type="predicted"/>